<organism evidence="6 7">
    <name type="scientific">Serinicoccus hydrothermalis</name>
    <dbReference type="NCBI Taxonomy" id="1758689"/>
    <lineage>
        <taxon>Bacteria</taxon>
        <taxon>Bacillati</taxon>
        <taxon>Actinomycetota</taxon>
        <taxon>Actinomycetes</taxon>
        <taxon>Micrococcales</taxon>
        <taxon>Ornithinimicrobiaceae</taxon>
        <taxon>Serinicoccus</taxon>
    </lineage>
</organism>
<reference evidence="6 7" key="1">
    <citation type="submission" date="2016-03" db="EMBL/GenBank/DDBJ databases">
        <title>Shallow-sea hydrothermal system.</title>
        <authorList>
            <person name="Tang K."/>
        </authorList>
    </citation>
    <scope>NUCLEOTIDE SEQUENCE [LARGE SCALE GENOMIC DNA]</scope>
    <source>
        <strain evidence="6 7">JLT9</strain>
    </source>
</reference>
<comment type="similarity">
    <text evidence="2 4">Belongs to the glucose-6-phosphate 1-epimerase family.</text>
</comment>
<name>A0A1B1N8J8_9MICO</name>
<dbReference type="InterPro" id="IPR008183">
    <property type="entry name" value="Aldose_1/G6P_1-epimerase"/>
</dbReference>
<dbReference type="SUPFAM" id="SSF74650">
    <property type="entry name" value="Galactose mutarotase-like"/>
    <property type="match status" value="1"/>
</dbReference>
<dbReference type="Gene3D" id="2.70.98.10">
    <property type="match status" value="1"/>
</dbReference>
<dbReference type="EMBL" id="CP014989">
    <property type="protein sequence ID" value="ANS77757.1"/>
    <property type="molecule type" value="Genomic_DNA"/>
</dbReference>
<dbReference type="GO" id="GO:0005975">
    <property type="term" value="P:carbohydrate metabolic process"/>
    <property type="evidence" value="ECO:0007669"/>
    <property type="project" value="InterPro"/>
</dbReference>
<sequence>MAYDHGAHLATWDLRGEPVVWCSQEAVLDGSRSIRGGVPVCFPWFADGPAGDLSPAHGLLRTATWTRAAPTDGEVWAWTIGDEDVAGQPGAEHLTGPFRVRYAVSLLDGADGPALDLDLRVHNPGADPLTVEMALHTYLAVGDATTTTVHGLSGADALDKTTGRRRRQEGPVHLDGETDLVVDSPGAPRVEVHDGRRVLALSTRGATQTVVWNPGDEKAADLSDLGAQEWREFVCVETAATADLAPTIAPGTTHTLGCRIVVHPVS</sequence>
<dbReference type="GO" id="GO:0005737">
    <property type="term" value="C:cytoplasm"/>
    <property type="evidence" value="ECO:0007669"/>
    <property type="project" value="TreeGrafter"/>
</dbReference>
<keyword evidence="7" id="KW-1185">Reference proteome</keyword>
<dbReference type="InterPro" id="IPR025532">
    <property type="entry name" value="G6P_1-epimerase"/>
</dbReference>
<dbReference type="AlphaFoldDB" id="A0A1B1N8J8"/>
<evidence type="ECO:0000256" key="3">
    <source>
        <dbReference type="ARBA" id="ARBA00023235"/>
    </source>
</evidence>
<keyword evidence="3 4" id="KW-0413">Isomerase</keyword>
<comment type="catalytic activity">
    <reaction evidence="1">
        <text>alpha-D-glucose 6-phosphate = beta-D-glucose 6-phosphate</text>
        <dbReference type="Rhea" id="RHEA:16249"/>
        <dbReference type="ChEBI" id="CHEBI:58225"/>
        <dbReference type="ChEBI" id="CHEBI:58247"/>
        <dbReference type="EC" id="5.1.3.15"/>
    </reaction>
</comment>
<evidence type="ECO:0000313" key="6">
    <source>
        <dbReference type="EMBL" id="ANS77757.1"/>
    </source>
</evidence>
<evidence type="ECO:0000256" key="2">
    <source>
        <dbReference type="ARBA" id="ARBA00005866"/>
    </source>
</evidence>
<feature type="active site" evidence="5">
    <location>
        <position position="237"/>
    </location>
</feature>
<dbReference type="PIRSF" id="PIRSF016020">
    <property type="entry name" value="PHexose_mutarotase"/>
    <property type="match status" value="1"/>
</dbReference>
<dbReference type="InterPro" id="IPR011013">
    <property type="entry name" value="Gal_mutarotase_sf_dom"/>
</dbReference>
<gene>
    <name evidence="6" type="ORF">SGUI_0361</name>
</gene>
<dbReference type="EC" id="5.1.3.15" evidence="4"/>
<dbReference type="PANTHER" id="PTHR11122">
    <property type="entry name" value="APOSPORY-ASSOCIATED PROTEIN C-RELATED"/>
    <property type="match status" value="1"/>
</dbReference>
<proteinExistence type="inferred from homology"/>
<dbReference type="GO" id="GO:0047938">
    <property type="term" value="F:glucose-6-phosphate 1-epimerase activity"/>
    <property type="evidence" value="ECO:0007669"/>
    <property type="project" value="UniProtKB-UniRule"/>
</dbReference>
<accession>A0A1B1N8J8</accession>
<dbReference type="Proteomes" id="UP000092482">
    <property type="component" value="Chromosome"/>
</dbReference>
<dbReference type="Pfam" id="PF01263">
    <property type="entry name" value="Aldose_epim"/>
    <property type="match status" value="1"/>
</dbReference>
<dbReference type="InterPro" id="IPR014718">
    <property type="entry name" value="GH-type_carb-bd"/>
</dbReference>
<evidence type="ECO:0000313" key="7">
    <source>
        <dbReference type="Proteomes" id="UP000092482"/>
    </source>
</evidence>
<evidence type="ECO:0000256" key="1">
    <source>
        <dbReference type="ARBA" id="ARBA00001096"/>
    </source>
</evidence>
<evidence type="ECO:0000256" key="5">
    <source>
        <dbReference type="PIRSR" id="PIRSR016020-1"/>
    </source>
</evidence>
<dbReference type="STRING" id="1758689.SGUI_0361"/>
<evidence type="ECO:0000256" key="4">
    <source>
        <dbReference type="PIRNR" id="PIRNR016020"/>
    </source>
</evidence>
<dbReference type="PANTHER" id="PTHR11122:SF13">
    <property type="entry name" value="GLUCOSE-6-PHOSPHATE 1-EPIMERASE"/>
    <property type="match status" value="1"/>
</dbReference>
<protein>
    <recommendedName>
        <fullName evidence="4">Putative glucose-6-phosphate 1-epimerase</fullName>
        <ecNumber evidence="4">5.1.3.15</ecNumber>
    </recommendedName>
</protein>
<dbReference type="GO" id="GO:0030246">
    <property type="term" value="F:carbohydrate binding"/>
    <property type="evidence" value="ECO:0007669"/>
    <property type="project" value="UniProtKB-UniRule"/>
</dbReference>
<feature type="active site" evidence="5">
    <location>
        <position position="136"/>
    </location>
</feature>
<dbReference type="KEGG" id="serj:SGUI_0361"/>